<evidence type="ECO:0000313" key="2">
    <source>
        <dbReference type="EMBL" id="SCL58498.1"/>
    </source>
</evidence>
<dbReference type="AlphaFoldDB" id="A0A1C6UWY4"/>
<dbReference type="Pfam" id="PF12867">
    <property type="entry name" value="DinB_2"/>
    <property type="match status" value="1"/>
</dbReference>
<evidence type="ECO:0000259" key="1">
    <source>
        <dbReference type="Pfam" id="PF12867"/>
    </source>
</evidence>
<sequence length="195" mass="22637">MRVWQGLVVPVSRRGLLRWQFDLTWSLFEYHLERLEPADFLWEPAAHCWTVRPDADGEWTPDWADAEPDPIPVPTIGWITWHIGWWWTVAIDHAQARTPRERTEIRWPGDGDKAVAWLRDLRTEWLAVLDRLSEADLDGVAPFPWQNDPEHTVAHMIAWLNAELMKNAAEIGQLRLLRHACGQADASPARSSTRR</sequence>
<dbReference type="OrthoDB" id="5022306at2"/>
<feature type="domain" description="DinB-like" evidence="1">
    <location>
        <begin position="20"/>
        <end position="171"/>
    </location>
</feature>
<dbReference type="STRING" id="227316.GA0070604_3846"/>
<dbReference type="Gene3D" id="1.20.120.450">
    <property type="entry name" value="dinb family like domain"/>
    <property type="match status" value="1"/>
</dbReference>
<dbReference type="InterPro" id="IPR034660">
    <property type="entry name" value="DinB/YfiT-like"/>
</dbReference>
<protein>
    <submittedName>
        <fullName evidence="2">DinB superfamily protein</fullName>
    </submittedName>
</protein>
<dbReference type="EMBL" id="FMHY01000002">
    <property type="protein sequence ID" value="SCL58498.1"/>
    <property type="molecule type" value="Genomic_DNA"/>
</dbReference>
<accession>A0A1C6UWY4</accession>
<dbReference type="Proteomes" id="UP000199696">
    <property type="component" value="Unassembled WGS sequence"/>
</dbReference>
<organism evidence="2 3">
    <name type="scientific">Micromonospora eburnea</name>
    <dbReference type="NCBI Taxonomy" id="227316"/>
    <lineage>
        <taxon>Bacteria</taxon>
        <taxon>Bacillati</taxon>
        <taxon>Actinomycetota</taxon>
        <taxon>Actinomycetes</taxon>
        <taxon>Micromonosporales</taxon>
        <taxon>Micromonosporaceae</taxon>
        <taxon>Micromonospora</taxon>
    </lineage>
</organism>
<reference evidence="3" key="1">
    <citation type="submission" date="2016-06" db="EMBL/GenBank/DDBJ databases">
        <authorList>
            <person name="Varghese N."/>
            <person name="Submissions Spin"/>
        </authorList>
    </citation>
    <scope>NUCLEOTIDE SEQUENCE [LARGE SCALE GENOMIC DNA]</scope>
    <source>
        <strain evidence="3">DSM 44814</strain>
    </source>
</reference>
<evidence type="ECO:0000313" key="3">
    <source>
        <dbReference type="Proteomes" id="UP000199696"/>
    </source>
</evidence>
<proteinExistence type="predicted"/>
<keyword evidence="3" id="KW-1185">Reference proteome</keyword>
<gene>
    <name evidence="2" type="ORF">GA0070604_3846</name>
</gene>
<name>A0A1C6UWY4_9ACTN</name>
<dbReference type="InterPro" id="IPR024775">
    <property type="entry name" value="DinB-like"/>
</dbReference>
<dbReference type="SUPFAM" id="SSF109854">
    <property type="entry name" value="DinB/YfiT-like putative metalloenzymes"/>
    <property type="match status" value="1"/>
</dbReference>